<organism evidence="1 2">
    <name type="scientific">Romeriopsis navalis LEGE 11480</name>
    <dbReference type="NCBI Taxonomy" id="2777977"/>
    <lineage>
        <taxon>Bacteria</taxon>
        <taxon>Bacillati</taxon>
        <taxon>Cyanobacteriota</taxon>
        <taxon>Cyanophyceae</taxon>
        <taxon>Leptolyngbyales</taxon>
        <taxon>Leptolyngbyaceae</taxon>
        <taxon>Romeriopsis</taxon>
        <taxon>Romeriopsis navalis</taxon>
    </lineage>
</organism>
<keyword evidence="2" id="KW-1185">Reference proteome</keyword>
<accession>A0A928Z3M6</accession>
<dbReference type="SUPFAM" id="SSF69635">
    <property type="entry name" value="Type III secretory system chaperone-like"/>
    <property type="match status" value="1"/>
</dbReference>
<protein>
    <submittedName>
        <fullName evidence="1">Uncharacterized protein</fullName>
    </submittedName>
</protein>
<comment type="caution">
    <text evidence="1">The sequence shown here is derived from an EMBL/GenBank/DDBJ whole genome shotgun (WGS) entry which is preliminary data.</text>
</comment>
<dbReference type="AlphaFoldDB" id="A0A928Z3M6"/>
<dbReference type="RefSeq" id="WP_264326492.1">
    <property type="nucleotide sequence ID" value="NZ_JADEXQ010000071.1"/>
</dbReference>
<reference evidence="1" key="1">
    <citation type="submission" date="2020-10" db="EMBL/GenBank/DDBJ databases">
        <authorList>
            <person name="Castelo-Branco R."/>
            <person name="Eusebio N."/>
            <person name="Adriana R."/>
            <person name="Vieira A."/>
            <person name="Brugerolle De Fraissinette N."/>
            <person name="Rezende De Castro R."/>
            <person name="Schneider M.P."/>
            <person name="Vasconcelos V."/>
            <person name="Leao P.N."/>
        </authorList>
    </citation>
    <scope>NUCLEOTIDE SEQUENCE</scope>
    <source>
        <strain evidence="1">LEGE 11480</strain>
    </source>
</reference>
<dbReference type="Gene3D" id="3.30.1460.10">
    <property type="match status" value="1"/>
</dbReference>
<evidence type="ECO:0000313" key="2">
    <source>
        <dbReference type="Proteomes" id="UP000625316"/>
    </source>
</evidence>
<name>A0A928Z3M6_9CYAN</name>
<gene>
    <name evidence="1" type="ORF">IQ266_18190</name>
</gene>
<proteinExistence type="predicted"/>
<dbReference type="Proteomes" id="UP000625316">
    <property type="component" value="Unassembled WGS sequence"/>
</dbReference>
<evidence type="ECO:0000313" key="1">
    <source>
        <dbReference type="EMBL" id="MBE9031666.1"/>
    </source>
</evidence>
<sequence length="188" mass="21521">MTPQELPNTLAALFGDAVQTLAPGSYQVETEGFRMLVLLSQEQDWLRVLLPVAPAIEAMPFMEELLAANFDRTLETRYALHQDLLWGVFQHGLEGLTEADLGLAIQRLVELHQQGIDQIFATFAEKRVREIIKAAKQQGQTFEATLQTLDRFYEEGVMGDIADAPEEREQMMRSWHHQLERLWDDVEP</sequence>
<dbReference type="EMBL" id="JADEXQ010000071">
    <property type="protein sequence ID" value="MBE9031666.1"/>
    <property type="molecule type" value="Genomic_DNA"/>
</dbReference>